<dbReference type="InterPro" id="IPR051462">
    <property type="entry name" value="CBS_domain-containing"/>
</dbReference>
<dbReference type="SMART" id="SM00116">
    <property type="entry name" value="CBS"/>
    <property type="match status" value="2"/>
</dbReference>
<sequence>MPVLGKSLAPPEVVLVSEVRLLERVDRVMSKPPITVHKSASVQEAARLMFNHRIGSVLVVDDEGKLVGIVTERDLVYLVATGKVDLARDYPVWQIMTENPITASPEESVLEALVKMSEARIRHLPVVDEAGKPVGVISYRDIMSVISKLISAIGRRKG</sequence>
<dbReference type="EMBL" id="DRZC01000080">
    <property type="protein sequence ID" value="HHQ81032.1"/>
    <property type="molecule type" value="Genomic_DNA"/>
</dbReference>
<keyword evidence="1" id="KW-0677">Repeat</keyword>
<dbReference type="CDD" id="cd09836">
    <property type="entry name" value="CBS_pair_arch"/>
    <property type="match status" value="1"/>
</dbReference>
<dbReference type="SUPFAM" id="SSF54631">
    <property type="entry name" value="CBS-domain pair"/>
    <property type="match status" value="1"/>
</dbReference>
<evidence type="ECO:0000256" key="1">
    <source>
        <dbReference type="ARBA" id="ARBA00022737"/>
    </source>
</evidence>
<evidence type="ECO:0000259" key="3">
    <source>
        <dbReference type="PROSITE" id="PS51371"/>
    </source>
</evidence>
<gene>
    <name evidence="4" type="ORF">ENM78_06260</name>
</gene>
<evidence type="ECO:0000313" key="4">
    <source>
        <dbReference type="EMBL" id="HHQ81032.1"/>
    </source>
</evidence>
<protein>
    <submittedName>
        <fullName evidence="4">CBS domain-containing protein</fullName>
    </submittedName>
</protein>
<evidence type="ECO:0000256" key="2">
    <source>
        <dbReference type="PROSITE-ProRule" id="PRU00703"/>
    </source>
</evidence>
<comment type="caution">
    <text evidence="4">The sequence shown here is derived from an EMBL/GenBank/DDBJ whole genome shotgun (WGS) entry which is preliminary data.</text>
</comment>
<dbReference type="Gene3D" id="3.10.580.10">
    <property type="entry name" value="CBS-domain"/>
    <property type="match status" value="1"/>
</dbReference>
<name>A0A7J3ZMA0_9CREN</name>
<organism evidence="4">
    <name type="scientific">Fervidicoccus fontis</name>
    <dbReference type="NCBI Taxonomy" id="683846"/>
    <lineage>
        <taxon>Archaea</taxon>
        <taxon>Thermoproteota</taxon>
        <taxon>Thermoprotei</taxon>
        <taxon>Fervidicoccales</taxon>
        <taxon>Fervidicoccaceae</taxon>
        <taxon>Fervidicoccus</taxon>
    </lineage>
</organism>
<dbReference type="InterPro" id="IPR000644">
    <property type="entry name" value="CBS_dom"/>
</dbReference>
<reference evidence="4" key="1">
    <citation type="journal article" date="2020" name="mSystems">
        <title>Genome- and Community-Level Interaction Insights into Carbon Utilization and Element Cycling Functions of Hydrothermarchaeota in Hydrothermal Sediment.</title>
        <authorList>
            <person name="Zhou Z."/>
            <person name="Liu Y."/>
            <person name="Xu W."/>
            <person name="Pan J."/>
            <person name="Luo Z.H."/>
            <person name="Li M."/>
        </authorList>
    </citation>
    <scope>NUCLEOTIDE SEQUENCE [LARGE SCALE GENOMIC DNA]</scope>
    <source>
        <strain evidence="4">SpSt-1116</strain>
    </source>
</reference>
<dbReference type="Pfam" id="PF00571">
    <property type="entry name" value="CBS"/>
    <property type="match status" value="2"/>
</dbReference>
<feature type="domain" description="CBS" evidence="3">
    <location>
        <begin position="96"/>
        <end position="153"/>
    </location>
</feature>
<keyword evidence="2" id="KW-0129">CBS domain</keyword>
<dbReference type="AlphaFoldDB" id="A0A7J3ZMA0"/>
<dbReference type="InterPro" id="IPR046342">
    <property type="entry name" value="CBS_dom_sf"/>
</dbReference>
<proteinExistence type="predicted"/>
<accession>A0A7J3ZMA0</accession>
<feature type="domain" description="CBS" evidence="3">
    <location>
        <begin position="29"/>
        <end position="86"/>
    </location>
</feature>
<dbReference type="PANTHER" id="PTHR48108">
    <property type="entry name" value="CBS DOMAIN-CONTAINING PROTEIN CBSX2, CHLOROPLASTIC"/>
    <property type="match status" value="1"/>
</dbReference>
<dbReference type="PROSITE" id="PS51371">
    <property type="entry name" value="CBS"/>
    <property type="match status" value="2"/>
</dbReference>
<dbReference type="PANTHER" id="PTHR48108:SF26">
    <property type="entry name" value="CBS DOMAIN-CONTAINING PROTEIN DDB_G0289609"/>
    <property type="match status" value="1"/>
</dbReference>